<dbReference type="GO" id="GO:0032131">
    <property type="term" value="F:alkylated DNA binding"/>
    <property type="evidence" value="ECO:0007669"/>
    <property type="project" value="TreeGrafter"/>
</dbReference>
<evidence type="ECO:0000256" key="1">
    <source>
        <dbReference type="ARBA" id="ARBA00010817"/>
    </source>
</evidence>
<keyword evidence="2" id="KW-0227">DNA damage</keyword>
<dbReference type="AlphaFoldDB" id="J6EPQ5"/>
<dbReference type="GO" id="GO:0006307">
    <property type="term" value="P:DNA alkylation repair"/>
    <property type="evidence" value="ECO:0007669"/>
    <property type="project" value="TreeGrafter"/>
</dbReference>
<keyword evidence="6" id="KW-1185">Reference proteome</keyword>
<proteinExistence type="inferred from homology"/>
<dbReference type="GO" id="GO:0032993">
    <property type="term" value="C:protein-DNA complex"/>
    <property type="evidence" value="ECO:0007669"/>
    <property type="project" value="TreeGrafter"/>
</dbReference>
<gene>
    <name evidence="5" type="primary">YER142C</name>
    <name evidence="5" type="ORF">SKUD_163105</name>
</gene>
<keyword evidence="3" id="KW-0234">DNA repair</keyword>
<sequence>MRIIQESMSLATATRYHQEKLYFRLQIVFTSRTDLSMKLKRDHNELTKADGATEIVKELETQAVKIALPEEYSARHEEKFNTACQYILGVDPSLLPFLKDNEFTLYSKKTQVSNTLEDYFTRLASTILSQQISGLAAKSIKARVVDLYGGTFPDYKVLFKDFRDPVKSAEIAKCGLSKRKIVYLESLAAYFAESDRDIEKLFGQEDNDEEVINSLVTNVKGIGPWSAKMFLISGLKRMDVFAPEDLGIARGFSRYLSDKPELEKELMRERGVVKKSKIKHKKYNWKIYDDDVMEKCSERFAPYRSVFMFILWRLSSTNTEAMMKAEKDFVKS</sequence>
<dbReference type="FunFam" id="1.10.340.30:FF:000024">
    <property type="entry name" value="DNA-3-methyladenine glycosylase"/>
    <property type="match status" value="1"/>
</dbReference>
<dbReference type="Proteomes" id="UP000002753">
    <property type="component" value="Unassembled WGS sequence"/>
</dbReference>
<dbReference type="InterPro" id="IPR051912">
    <property type="entry name" value="Alkylbase_DNA_Glycosylase/TA"/>
</dbReference>
<dbReference type="GO" id="GO:0043916">
    <property type="term" value="F:DNA-7-methylguanine glycosylase activity"/>
    <property type="evidence" value="ECO:0007669"/>
    <property type="project" value="TreeGrafter"/>
</dbReference>
<dbReference type="EMBL" id="AACI03000223">
    <property type="protein sequence ID" value="EJT44772.1"/>
    <property type="molecule type" value="Genomic_DNA"/>
</dbReference>
<dbReference type="PANTHER" id="PTHR43003">
    <property type="entry name" value="DNA-3-METHYLADENINE GLYCOSYLASE"/>
    <property type="match status" value="1"/>
</dbReference>
<name>J6EPQ5_SACK1</name>
<dbReference type="InterPro" id="IPR011257">
    <property type="entry name" value="DNA_glycosylase"/>
</dbReference>
<dbReference type="Gene3D" id="1.10.1670.40">
    <property type="match status" value="1"/>
</dbReference>
<dbReference type="InterPro" id="IPR000035">
    <property type="entry name" value="Alkylbase_DNA_glycsylse_CS"/>
</dbReference>
<feature type="domain" description="HhH-GPD" evidence="4">
    <location>
        <begin position="128"/>
        <end position="283"/>
    </location>
</feature>
<accession>J6EPQ5</accession>
<dbReference type="PANTHER" id="PTHR43003:SF5">
    <property type="entry name" value="DNA-3-METHYLADENINE GLYCOSYLASE"/>
    <property type="match status" value="1"/>
</dbReference>
<dbReference type="InterPro" id="IPR003265">
    <property type="entry name" value="HhH-GPD_domain"/>
</dbReference>
<dbReference type="Pfam" id="PF00730">
    <property type="entry name" value="HhH-GPD"/>
    <property type="match status" value="1"/>
</dbReference>
<dbReference type="SUPFAM" id="SSF48150">
    <property type="entry name" value="DNA-glycosylase"/>
    <property type="match status" value="1"/>
</dbReference>
<protein>
    <submittedName>
        <fullName evidence="5">MAG1-like protein</fullName>
    </submittedName>
</protein>
<comment type="caution">
    <text evidence="5">The sequence shown here is derived from an EMBL/GenBank/DDBJ whole genome shotgun (WGS) entry which is preliminary data.</text>
</comment>
<evidence type="ECO:0000256" key="2">
    <source>
        <dbReference type="ARBA" id="ARBA00022763"/>
    </source>
</evidence>
<dbReference type="CDD" id="cd00056">
    <property type="entry name" value="ENDO3c"/>
    <property type="match status" value="1"/>
</dbReference>
<comment type="similarity">
    <text evidence="1">Belongs to the alkylbase DNA glycosidase AlkA family.</text>
</comment>
<evidence type="ECO:0000313" key="5">
    <source>
        <dbReference type="EMBL" id="EJT44772.1"/>
    </source>
</evidence>
<dbReference type="GO" id="GO:0008725">
    <property type="term" value="F:DNA-3-methyladenine glycosylase activity"/>
    <property type="evidence" value="ECO:0007669"/>
    <property type="project" value="TreeGrafter"/>
</dbReference>
<dbReference type="Gene3D" id="1.10.340.30">
    <property type="entry name" value="Hypothetical protein, domain 2"/>
    <property type="match status" value="1"/>
</dbReference>
<organism evidence="5 6">
    <name type="scientific">Saccharomyces kudriavzevii (strain ATCC MYA-4449 / AS 2.2408 / CBS 8840 / NBRC 1802 / NCYC 2889)</name>
    <name type="common">Yeast</name>
    <dbReference type="NCBI Taxonomy" id="226230"/>
    <lineage>
        <taxon>Eukaryota</taxon>
        <taxon>Fungi</taxon>
        <taxon>Dikarya</taxon>
        <taxon>Ascomycota</taxon>
        <taxon>Saccharomycotina</taxon>
        <taxon>Saccharomycetes</taxon>
        <taxon>Saccharomycetales</taxon>
        <taxon>Saccharomycetaceae</taxon>
        <taxon>Saccharomyces</taxon>
    </lineage>
</organism>
<evidence type="ECO:0000313" key="6">
    <source>
        <dbReference type="Proteomes" id="UP000002753"/>
    </source>
</evidence>
<reference evidence="5 6" key="1">
    <citation type="journal article" date="2003" name="Science">
        <title>Finding functional features in Saccharomyces genomes by phylogenetic footprinting.</title>
        <authorList>
            <person name="Cliften P.F."/>
            <person name="Sudarsanam P."/>
            <person name="Desikan A."/>
            <person name="Fulton L."/>
            <person name="Fulton B."/>
            <person name="Majors J."/>
            <person name="Waterston R."/>
            <person name="Cohen B.A."/>
            <person name="Johnston M."/>
        </authorList>
    </citation>
    <scope>NUCLEOTIDE SEQUENCE [LARGE SCALE GENOMIC DNA]</scope>
    <source>
        <strain evidence="6">ATCC MYA-4449 / AS 2.2408 / CBS 8840 / NBRC 1802 / NCYC 2889</strain>
    </source>
</reference>
<dbReference type="STRING" id="226230.J6EPQ5"/>
<evidence type="ECO:0000259" key="4">
    <source>
        <dbReference type="SMART" id="SM00478"/>
    </source>
</evidence>
<reference evidence="6" key="2">
    <citation type="journal article" date="2011" name="G3 (Bethesda)">
        <title>The awesome power of yeast evolutionary genetics: New genome sequences and strain resources for the Saccharomyces sensu stricto genus.</title>
        <authorList>
            <person name="Scannell D.R."/>
            <person name="Zill O.A."/>
            <person name="Rokas A."/>
            <person name="Payen C."/>
            <person name="Dunham M.J."/>
            <person name="Eisen M.B."/>
            <person name="Rine J."/>
            <person name="Johnston M."/>
            <person name="Hittinger C.T."/>
        </authorList>
    </citation>
    <scope>GENOME REANNOTATION</scope>
    <source>
        <strain evidence="6">ATCC MYA-4449 / AS 2.2408 / CBS 8840 / NBRC 1802 / NCYC 2889</strain>
    </source>
</reference>
<dbReference type="PROSITE" id="PS00516">
    <property type="entry name" value="ALKYLBASE_DNA_GLYCOS"/>
    <property type="match status" value="1"/>
</dbReference>
<dbReference type="GO" id="GO:0006285">
    <property type="term" value="P:base-excision repair, AP site formation"/>
    <property type="evidence" value="ECO:0007669"/>
    <property type="project" value="TreeGrafter"/>
</dbReference>
<dbReference type="HOGENOM" id="CLU_000445_72_4_1"/>
<dbReference type="GO" id="GO:0005634">
    <property type="term" value="C:nucleus"/>
    <property type="evidence" value="ECO:0007669"/>
    <property type="project" value="TreeGrafter"/>
</dbReference>
<evidence type="ECO:0000256" key="3">
    <source>
        <dbReference type="ARBA" id="ARBA00023204"/>
    </source>
</evidence>
<dbReference type="SMART" id="SM00478">
    <property type="entry name" value="ENDO3c"/>
    <property type="match status" value="1"/>
</dbReference>